<name>A0A433JDE9_9PROT</name>
<organism evidence="2 3">
    <name type="scientific">Azospirillum doebereinerae</name>
    <dbReference type="NCBI Taxonomy" id="92933"/>
    <lineage>
        <taxon>Bacteria</taxon>
        <taxon>Pseudomonadati</taxon>
        <taxon>Pseudomonadota</taxon>
        <taxon>Alphaproteobacteria</taxon>
        <taxon>Rhodospirillales</taxon>
        <taxon>Azospirillaceae</taxon>
        <taxon>Azospirillum</taxon>
    </lineage>
</organism>
<evidence type="ECO:0000313" key="3">
    <source>
        <dbReference type="Proteomes" id="UP000280346"/>
    </source>
</evidence>
<dbReference type="Pfam" id="PF04965">
    <property type="entry name" value="GPW_gp25"/>
    <property type="match status" value="1"/>
</dbReference>
<dbReference type="AlphaFoldDB" id="A0A433JDE9"/>
<accession>A0A433JDE9</accession>
<comment type="caution">
    <text evidence="2">The sequence shown here is derived from an EMBL/GenBank/DDBJ whole genome shotgun (WGS) entry which is preliminary data.</text>
</comment>
<feature type="domain" description="IraD/Gp25-like" evidence="1">
    <location>
        <begin position="14"/>
        <end position="87"/>
    </location>
</feature>
<dbReference type="EMBL" id="RZIJ01000002">
    <property type="protein sequence ID" value="RUQ74936.1"/>
    <property type="molecule type" value="Genomic_DNA"/>
</dbReference>
<dbReference type="Gene3D" id="3.10.450.40">
    <property type="match status" value="1"/>
</dbReference>
<gene>
    <name evidence="2" type="ORF">EJ913_03435</name>
</gene>
<dbReference type="Proteomes" id="UP000280346">
    <property type="component" value="Unassembled WGS sequence"/>
</dbReference>
<evidence type="ECO:0000259" key="1">
    <source>
        <dbReference type="Pfam" id="PF04965"/>
    </source>
</evidence>
<dbReference type="RefSeq" id="WP_126994825.1">
    <property type="nucleotide sequence ID" value="NZ_CP173190.1"/>
</dbReference>
<evidence type="ECO:0000313" key="2">
    <source>
        <dbReference type="EMBL" id="RUQ74936.1"/>
    </source>
</evidence>
<keyword evidence="3" id="KW-1185">Reference proteome</keyword>
<reference evidence="2 3" key="1">
    <citation type="submission" date="2018-12" db="EMBL/GenBank/DDBJ databases">
        <authorList>
            <person name="Yang Y."/>
        </authorList>
    </citation>
    <scope>NUCLEOTIDE SEQUENCE [LARGE SCALE GENOMIC DNA]</scope>
    <source>
        <strain evidence="2 3">GSF71</strain>
    </source>
</reference>
<sequence>MRGMNAANGALLSGLDHLRQSVRDILNTRVGTRVMRRAYGSELPALVDRPMNPALAMDLYAATAKALRRWETRFRLRRVAIAEAAPGRVVLYLEGLYLPDGREVTLDGVVVQ</sequence>
<dbReference type="SUPFAM" id="SSF160719">
    <property type="entry name" value="gpW/gp25-like"/>
    <property type="match status" value="1"/>
</dbReference>
<dbReference type="InterPro" id="IPR007048">
    <property type="entry name" value="IraD/Gp25-like"/>
</dbReference>
<proteinExistence type="predicted"/>
<protein>
    <recommendedName>
        <fullName evidence="1">IraD/Gp25-like domain-containing protein</fullName>
    </recommendedName>
</protein>
<dbReference type="OrthoDB" id="9802846at2"/>